<proteinExistence type="predicted"/>
<sequence length="117" mass="13468">MKPNLKNKYLEKIQGIVFDARPRLSSSSHQLEFKNCFGAVAGYLDNQIFITCGKFGLALRLPPKSLDKLFEQRGVKTLKYFKNGHIKKEYAVIPKYLLEDKIGFKKLIDKSILFAKK</sequence>
<evidence type="ECO:0000259" key="1">
    <source>
        <dbReference type="Pfam" id="PF04993"/>
    </source>
</evidence>
<organism evidence="2 3">
    <name type="scientific">Halobacteriovorax marinus</name>
    <dbReference type="NCBI Taxonomy" id="97084"/>
    <lineage>
        <taxon>Bacteria</taxon>
        <taxon>Pseudomonadati</taxon>
        <taxon>Bdellovibrionota</taxon>
        <taxon>Bacteriovoracia</taxon>
        <taxon>Bacteriovoracales</taxon>
        <taxon>Halobacteriovoraceae</taxon>
        <taxon>Halobacteriovorax</taxon>
    </lineage>
</organism>
<dbReference type="AlphaFoldDB" id="A0A1Y5FAI3"/>
<dbReference type="SUPFAM" id="SSF159894">
    <property type="entry name" value="YgaC/TfoX-N like"/>
    <property type="match status" value="1"/>
</dbReference>
<protein>
    <recommendedName>
        <fullName evidence="1">TfoX N-terminal domain-containing protein</fullName>
    </recommendedName>
</protein>
<dbReference type="Pfam" id="PF04993">
    <property type="entry name" value="TfoX_N"/>
    <property type="match status" value="1"/>
</dbReference>
<evidence type="ECO:0000313" key="3">
    <source>
        <dbReference type="Proteomes" id="UP000196531"/>
    </source>
</evidence>
<comment type="caution">
    <text evidence="2">The sequence shown here is derived from an EMBL/GenBank/DDBJ whole genome shotgun (WGS) entry which is preliminary data.</text>
</comment>
<gene>
    <name evidence="2" type="ORF">A9Q84_14775</name>
</gene>
<evidence type="ECO:0000313" key="2">
    <source>
        <dbReference type="EMBL" id="OUR95763.1"/>
    </source>
</evidence>
<reference evidence="3" key="1">
    <citation type="journal article" date="2017" name="Proc. Natl. Acad. Sci. U.S.A.">
        <title>Simulation of Deepwater Horizon oil plume reveals substrate specialization within a complex community of hydrocarbon-degraders.</title>
        <authorList>
            <person name="Hu P."/>
            <person name="Dubinsky E.A."/>
            <person name="Probst A.J."/>
            <person name="Wang J."/>
            <person name="Sieber C.M.K."/>
            <person name="Tom L.M."/>
            <person name="Gardinali P."/>
            <person name="Banfield J.F."/>
            <person name="Atlas R.M."/>
            <person name="Andersen G.L."/>
        </authorList>
    </citation>
    <scope>NUCLEOTIDE SEQUENCE [LARGE SCALE GENOMIC DNA]</scope>
</reference>
<dbReference type="InterPro" id="IPR007076">
    <property type="entry name" value="TfoX_N"/>
</dbReference>
<accession>A0A1Y5FAI3</accession>
<feature type="domain" description="TfoX N-terminal" evidence="1">
    <location>
        <begin position="29"/>
        <end position="114"/>
    </location>
</feature>
<dbReference type="EMBL" id="MAAO01000007">
    <property type="protein sequence ID" value="OUR95763.1"/>
    <property type="molecule type" value="Genomic_DNA"/>
</dbReference>
<dbReference type="Gene3D" id="3.30.1460.30">
    <property type="entry name" value="YgaC/TfoX-N like chaperone"/>
    <property type="match status" value="1"/>
</dbReference>
<name>A0A1Y5FAI3_9BACT</name>
<dbReference type="Proteomes" id="UP000196531">
    <property type="component" value="Unassembled WGS sequence"/>
</dbReference>